<dbReference type="AlphaFoldDB" id="A0A947GK77"/>
<reference evidence="3" key="1">
    <citation type="submission" date="2020-11" db="EMBL/GenBank/DDBJ databases">
        <authorList>
            <person name="Konstantinou D."/>
            <person name="Gkelis S."/>
            <person name="Popin R."/>
            <person name="Fewer D."/>
            <person name="Sivonen K."/>
        </authorList>
    </citation>
    <scope>NUCLEOTIDE SEQUENCE</scope>
    <source>
        <strain evidence="3">TAU-MAC 1115</strain>
    </source>
</reference>
<gene>
    <name evidence="3" type="ORF">IXB50_11665</name>
</gene>
<comment type="similarity">
    <text evidence="1">Belongs to the band 7/mec-2 family.</text>
</comment>
<dbReference type="Gene3D" id="6.10.250.2090">
    <property type="match status" value="1"/>
</dbReference>
<dbReference type="GO" id="GO:0005886">
    <property type="term" value="C:plasma membrane"/>
    <property type="evidence" value="ECO:0007669"/>
    <property type="project" value="InterPro"/>
</dbReference>
<proteinExistence type="inferred from homology"/>
<evidence type="ECO:0000259" key="2">
    <source>
        <dbReference type="SMART" id="SM00244"/>
    </source>
</evidence>
<feature type="domain" description="Band 7" evidence="2">
    <location>
        <begin position="3"/>
        <end position="160"/>
    </location>
</feature>
<dbReference type="SUPFAM" id="SSF117892">
    <property type="entry name" value="Band 7/SPFH domain"/>
    <property type="match status" value="1"/>
</dbReference>
<organism evidence="3 4">
    <name type="scientific">Leptothoe spongobia TAU-MAC 1115</name>
    <dbReference type="NCBI Taxonomy" id="1967444"/>
    <lineage>
        <taxon>Bacteria</taxon>
        <taxon>Bacillati</taxon>
        <taxon>Cyanobacteriota</taxon>
        <taxon>Cyanophyceae</taxon>
        <taxon>Nodosilineales</taxon>
        <taxon>Cymatolegaceae</taxon>
        <taxon>Leptothoe</taxon>
        <taxon>Leptothoe spongobia</taxon>
    </lineage>
</organism>
<accession>A0A947GK77</accession>
<name>A0A947GK77_9CYAN</name>
<dbReference type="Pfam" id="PF01145">
    <property type="entry name" value="Band_7"/>
    <property type="match status" value="1"/>
</dbReference>
<sequence length="234" mass="25624">MFPIRLTVFEYERGLKYVKGRFKQVVGPGQYWLWAFGQTTIRKIDMRPQYLSVPGQAVLTADGVGLKVSLTAVYNISDPAMAINQVSDYRQGLYMTVQTSLRQVISTVAMDDLLGNTGLNQRLLEASMDGVAALGLQLTSVSIKDLMLPGELRKLYAQIVQARQEGLAQLERARGETAALRSLANAARLTTKNPALMTLRVLQAIEQSTGNTFHLDLSMTNDGEDGPTEDAGGK</sequence>
<dbReference type="PANTHER" id="PTHR10264:SF83">
    <property type="entry name" value="BLL5629 PROTEIN"/>
    <property type="match status" value="1"/>
</dbReference>
<dbReference type="CDD" id="cd13438">
    <property type="entry name" value="SPFH_eoslipins_u2"/>
    <property type="match status" value="1"/>
</dbReference>
<dbReference type="InterPro" id="IPR001107">
    <property type="entry name" value="Band_7"/>
</dbReference>
<evidence type="ECO:0000256" key="1">
    <source>
        <dbReference type="ARBA" id="ARBA00008164"/>
    </source>
</evidence>
<reference evidence="3" key="2">
    <citation type="journal article" date="2021" name="Mar. Drugs">
        <title>Genome Reduction and Secondary Metabolism of the Marine Sponge-Associated Cyanobacterium Leptothoe.</title>
        <authorList>
            <person name="Konstantinou D."/>
            <person name="Popin R.V."/>
            <person name="Fewer D.P."/>
            <person name="Sivonen K."/>
            <person name="Gkelis S."/>
        </authorList>
    </citation>
    <scope>NUCLEOTIDE SEQUENCE</scope>
    <source>
        <strain evidence="3">TAU-MAC 1115</strain>
    </source>
</reference>
<dbReference type="PANTHER" id="PTHR10264">
    <property type="entry name" value="BAND 7 PROTEIN-RELATED"/>
    <property type="match status" value="1"/>
</dbReference>
<dbReference type="EMBL" id="JADOES010000020">
    <property type="protein sequence ID" value="MBT9316077.1"/>
    <property type="molecule type" value="Genomic_DNA"/>
</dbReference>
<dbReference type="InterPro" id="IPR001972">
    <property type="entry name" value="Stomatin_HflK_fam"/>
</dbReference>
<dbReference type="Gene3D" id="3.30.479.30">
    <property type="entry name" value="Band 7 domain"/>
    <property type="match status" value="1"/>
</dbReference>
<keyword evidence="4" id="KW-1185">Reference proteome</keyword>
<dbReference type="PRINTS" id="PR00721">
    <property type="entry name" value="STOMATIN"/>
</dbReference>
<dbReference type="Proteomes" id="UP000717364">
    <property type="component" value="Unassembled WGS sequence"/>
</dbReference>
<dbReference type="SMART" id="SM00244">
    <property type="entry name" value="PHB"/>
    <property type="match status" value="1"/>
</dbReference>
<evidence type="ECO:0000313" key="3">
    <source>
        <dbReference type="EMBL" id="MBT9316077.1"/>
    </source>
</evidence>
<dbReference type="InterPro" id="IPR043202">
    <property type="entry name" value="Band-7_stomatin-like"/>
</dbReference>
<comment type="caution">
    <text evidence="3">The sequence shown here is derived from an EMBL/GenBank/DDBJ whole genome shotgun (WGS) entry which is preliminary data.</text>
</comment>
<protein>
    <submittedName>
        <fullName evidence="3">Slipin family protein</fullName>
    </submittedName>
</protein>
<dbReference type="RefSeq" id="WP_215609143.1">
    <property type="nucleotide sequence ID" value="NZ_JADOES010000020.1"/>
</dbReference>
<evidence type="ECO:0000313" key="4">
    <source>
        <dbReference type="Proteomes" id="UP000717364"/>
    </source>
</evidence>
<dbReference type="InterPro" id="IPR036013">
    <property type="entry name" value="Band_7/SPFH_dom_sf"/>
</dbReference>